<keyword evidence="1 2" id="KW-0694">RNA-binding</keyword>
<dbReference type="SUPFAM" id="SSF54928">
    <property type="entry name" value="RNA-binding domain, RBD"/>
    <property type="match status" value="3"/>
</dbReference>
<dbReference type="Pfam" id="PF00076">
    <property type="entry name" value="RRM_1"/>
    <property type="match status" value="3"/>
</dbReference>
<dbReference type="InterPro" id="IPR012677">
    <property type="entry name" value="Nucleotide-bd_a/b_plait_sf"/>
</dbReference>
<sequence length="455" mass="50044">MDGNTPVFVASNMNDKPENGAAYSHSLSQTGFASDNAHPRTLYVGNLDPSINDDFMHTLFAPFGRISGLKLINDNLSDPYCFIEYEDHSSAANAILTMNKRVCLDREIKVNWATSPGFTGPKQDTSKHFHIFVGDLSPEIETQQLREAFTPFGEISDCRVVRDPHTLKSKGYGFVSFIKKQDAECAISNMNGQWLGSRMIRTNWASRKPPTVRNETQIGPNVTGNRHLNYDEVYTQSSVTNCTVYCGGIVNGLCEEVIQKAFARFGVIQEIRVFKDKGYAFIKFASKEAATNAIFSMHNQEVLGQIVKCSWGKETIEPNMAAAAVAAQAQIAQGIGSPSMIYPYQQLSYWYPQAFSATGLQPPGQPFAVQAGMQYPYNQYFAQPPPPQSASPFNSASIGMSMANHGWPAAANGSMANVQNGPHHQSVSMHQNTINSAIQQSATMGAYRMHGYQAQ</sequence>
<keyword evidence="5" id="KW-1185">Reference proteome</keyword>
<dbReference type="Proteomes" id="UP001142055">
    <property type="component" value="Chromosome 1"/>
</dbReference>
<dbReference type="Gene3D" id="3.30.70.330">
    <property type="match status" value="3"/>
</dbReference>
<dbReference type="PANTHER" id="PTHR10352">
    <property type="entry name" value="EUKARYOTIC TRANSLATION INITIATION FACTOR 3 SUBUNIT G"/>
    <property type="match status" value="1"/>
</dbReference>
<accession>A0A9Q0MFZ5</accession>
<dbReference type="CDD" id="cd12354">
    <property type="entry name" value="RRM3_TIA1_like"/>
    <property type="match status" value="1"/>
</dbReference>
<evidence type="ECO:0000256" key="2">
    <source>
        <dbReference type="PROSITE-ProRule" id="PRU00176"/>
    </source>
</evidence>
<comment type="caution">
    <text evidence="4">The sequence shown here is derived from an EMBL/GenBank/DDBJ whole genome shotgun (WGS) entry which is preliminary data.</text>
</comment>
<feature type="domain" description="RRM" evidence="3">
    <location>
        <begin position="129"/>
        <end position="207"/>
    </location>
</feature>
<gene>
    <name evidence="4" type="ORF">RDWZM_003399</name>
</gene>
<dbReference type="AlphaFoldDB" id="A0A9Q0MFZ5"/>
<dbReference type="EMBL" id="JAPWDV010000001">
    <property type="protein sequence ID" value="KAJ6224854.1"/>
    <property type="molecule type" value="Genomic_DNA"/>
</dbReference>
<name>A0A9Q0MFZ5_BLOTA</name>
<dbReference type="OMA" id="NEIRVNW"/>
<reference evidence="4" key="1">
    <citation type="submission" date="2022-12" db="EMBL/GenBank/DDBJ databases">
        <title>Genome assemblies of Blomia tropicalis.</title>
        <authorList>
            <person name="Cui Y."/>
        </authorList>
    </citation>
    <scope>NUCLEOTIDE SEQUENCE</scope>
    <source>
        <tissue evidence="4">Adult mites</tissue>
    </source>
</reference>
<protein>
    <recommendedName>
        <fullName evidence="3">RRM domain-containing protein</fullName>
    </recommendedName>
</protein>
<dbReference type="SMART" id="SM00360">
    <property type="entry name" value="RRM"/>
    <property type="match status" value="3"/>
</dbReference>
<organism evidence="4 5">
    <name type="scientific">Blomia tropicalis</name>
    <name type="common">Mite</name>
    <dbReference type="NCBI Taxonomy" id="40697"/>
    <lineage>
        <taxon>Eukaryota</taxon>
        <taxon>Metazoa</taxon>
        <taxon>Ecdysozoa</taxon>
        <taxon>Arthropoda</taxon>
        <taxon>Chelicerata</taxon>
        <taxon>Arachnida</taxon>
        <taxon>Acari</taxon>
        <taxon>Acariformes</taxon>
        <taxon>Sarcoptiformes</taxon>
        <taxon>Astigmata</taxon>
        <taxon>Glycyphagoidea</taxon>
        <taxon>Echimyopodidae</taxon>
        <taxon>Blomia</taxon>
    </lineage>
</organism>
<dbReference type="GO" id="GO:0003723">
    <property type="term" value="F:RNA binding"/>
    <property type="evidence" value="ECO:0007669"/>
    <property type="project" value="UniProtKB-UniRule"/>
</dbReference>
<evidence type="ECO:0000256" key="1">
    <source>
        <dbReference type="ARBA" id="ARBA00022884"/>
    </source>
</evidence>
<feature type="domain" description="RRM" evidence="3">
    <location>
        <begin position="40"/>
        <end position="115"/>
    </location>
</feature>
<evidence type="ECO:0000259" key="3">
    <source>
        <dbReference type="PROSITE" id="PS50102"/>
    </source>
</evidence>
<dbReference type="OrthoDB" id="439808at2759"/>
<dbReference type="InterPro" id="IPR035979">
    <property type="entry name" value="RBD_domain_sf"/>
</dbReference>
<feature type="domain" description="RRM" evidence="3">
    <location>
        <begin position="242"/>
        <end position="314"/>
    </location>
</feature>
<evidence type="ECO:0000313" key="5">
    <source>
        <dbReference type="Proteomes" id="UP001142055"/>
    </source>
</evidence>
<dbReference type="CDD" id="cd12353">
    <property type="entry name" value="RRM2_TIA1_like"/>
    <property type="match status" value="1"/>
</dbReference>
<dbReference type="FunFam" id="3.30.70.330:FF:000419">
    <property type="entry name" value="CLUMA_CG006354, isoform A"/>
    <property type="match status" value="1"/>
</dbReference>
<dbReference type="PROSITE" id="PS50102">
    <property type="entry name" value="RRM"/>
    <property type="match status" value="3"/>
</dbReference>
<evidence type="ECO:0000313" key="4">
    <source>
        <dbReference type="EMBL" id="KAJ6224854.1"/>
    </source>
</evidence>
<proteinExistence type="predicted"/>
<dbReference type="InterPro" id="IPR000504">
    <property type="entry name" value="RRM_dom"/>
</dbReference>
<dbReference type="FunFam" id="3.30.70.330:FF:000317">
    <property type="entry name" value="Rox8, isoform B"/>
    <property type="match status" value="1"/>
</dbReference>